<dbReference type="InterPro" id="IPR000620">
    <property type="entry name" value="EamA_dom"/>
</dbReference>
<keyword evidence="3 6" id="KW-0812">Transmembrane</keyword>
<evidence type="ECO:0000259" key="7">
    <source>
        <dbReference type="Pfam" id="PF00892"/>
    </source>
</evidence>
<keyword evidence="4 6" id="KW-1133">Transmembrane helix</keyword>
<feature type="transmembrane region" description="Helical" evidence="6">
    <location>
        <begin position="104"/>
        <end position="127"/>
    </location>
</feature>
<evidence type="ECO:0000256" key="6">
    <source>
        <dbReference type="RuleBase" id="RU363077"/>
    </source>
</evidence>
<dbReference type="AlphaFoldDB" id="A0A072UZJ0"/>
<evidence type="ECO:0000313" key="12">
    <source>
        <dbReference type="Proteomes" id="UP000265566"/>
    </source>
</evidence>
<dbReference type="Gramene" id="rna25372">
    <property type="protein sequence ID" value="RHN62765.1"/>
    <property type="gene ID" value="gene25372"/>
</dbReference>
<evidence type="ECO:0000313" key="9">
    <source>
        <dbReference type="EMBL" id="RHN62765.1"/>
    </source>
</evidence>
<evidence type="ECO:0000313" key="8">
    <source>
        <dbReference type="EMBL" id="KEH31275.1"/>
    </source>
</evidence>
<comment type="similarity">
    <text evidence="2 6">Belongs to the drug/metabolite transporter (DMT) superfamily. Plant drug/metabolite exporter (P-DME) (TC 2.A.7.4) family.</text>
</comment>
<comment type="subcellular location">
    <subcellularLocation>
        <location evidence="1 6">Membrane</location>
        <topology evidence="1 6">Multi-pass membrane protein</topology>
    </subcellularLocation>
</comment>
<evidence type="ECO:0000313" key="10">
    <source>
        <dbReference type="EnsemblPlants" id="KEH31275"/>
    </source>
</evidence>
<feature type="transmembrane region" description="Helical" evidence="6">
    <location>
        <begin position="14"/>
        <end position="34"/>
    </location>
</feature>
<dbReference type="Proteomes" id="UP000265566">
    <property type="component" value="Chromosome 4"/>
</dbReference>
<feature type="transmembrane region" description="Helical" evidence="6">
    <location>
        <begin position="76"/>
        <end position="98"/>
    </location>
</feature>
<dbReference type="PANTHER" id="PTHR31218">
    <property type="entry name" value="WAT1-RELATED PROTEIN"/>
    <property type="match status" value="1"/>
</dbReference>
<dbReference type="HOGENOM" id="CLU_025359_1_0_1"/>
<gene>
    <name evidence="10" type="primary">25493314</name>
    <name evidence="8" type="ordered locus">MTR_4g094352</name>
    <name evidence="9" type="ORF">MtrunA17_Chr4g0050941</name>
</gene>
<reference evidence="9" key="5">
    <citation type="journal article" date="2018" name="Nat. Plants">
        <title>Whole-genome landscape of Medicago truncatula symbiotic genes.</title>
        <authorList>
            <person name="Pecrix Y."/>
            <person name="Gamas P."/>
            <person name="Carrere S."/>
        </authorList>
    </citation>
    <scope>NUCLEOTIDE SEQUENCE</scope>
    <source>
        <tissue evidence="9">Leaves</tissue>
    </source>
</reference>
<dbReference type="GO" id="GO:0022857">
    <property type="term" value="F:transmembrane transporter activity"/>
    <property type="evidence" value="ECO:0007669"/>
    <property type="project" value="InterPro"/>
</dbReference>
<reference evidence="8 11" key="2">
    <citation type="journal article" date="2014" name="BMC Genomics">
        <title>An improved genome release (version Mt4.0) for the model legume Medicago truncatula.</title>
        <authorList>
            <person name="Tang H."/>
            <person name="Krishnakumar V."/>
            <person name="Bidwell S."/>
            <person name="Rosen B."/>
            <person name="Chan A."/>
            <person name="Zhou S."/>
            <person name="Gentzbittel L."/>
            <person name="Childs K.L."/>
            <person name="Yandell M."/>
            <person name="Gundlach H."/>
            <person name="Mayer K.F."/>
            <person name="Schwartz D.C."/>
            <person name="Town C.D."/>
        </authorList>
    </citation>
    <scope>GENOME REANNOTATION</scope>
    <source>
        <strain evidence="8">A17</strain>
        <strain evidence="10 11">cv. Jemalong A17</strain>
    </source>
</reference>
<feature type="transmembrane region" description="Helical" evidence="6">
    <location>
        <begin position="224"/>
        <end position="243"/>
    </location>
</feature>
<accession>A0A072UZJ0</accession>
<keyword evidence="11" id="KW-1185">Reference proteome</keyword>
<dbReference type="GO" id="GO:0005886">
    <property type="term" value="C:plasma membrane"/>
    <property type="evidence" value="ECO:0000318"/>
    <property type="project" value="GO_Central"/>
</dbReference>
<dbReference type="KEGG" id="mtr:25493314"/>
<feature type="transmembrane region" description="Helical" evidence="6">
    <location>
        <begin position="139"/>
        <end position="157"/>
    </location>
</feature>
<dbReference type="EMBL" id="PSQE01000004">
    <property type="protein sequence ID" value="RHN62765.1"/>
    <property type="molecule type" value="Genomic_DNA"/>
</dbReference>
<organism evidence="8 11">
    <name type="scientific">Medicago truncatula</name>
    <name type="common">Barrel medic</name>
    <name type="synonym">Medicago tribuloides</name>
    <dbReference type="NCBI Taxonomy" id="3880"/>
    <lineage>
        <taxon>Eukaryota</taxon>
        <taxon>Viridiplantae</taxon>
        <taxon>Streptophyta</taxon>
        <taxon>Embryophyta</taxon>
        <taxon>Tracheophyta</taxon>
        <taxon>Spermatophyta</taxon>
        <taxon>Magnoliopsida</taxon>
        <taxon>eudicotyledons</taxon>
        <taxon>Gunneridae</taxon>
        <taxon>Pentapetalae</taxon>
        <taxon>rosids</taxon>
        <taxon>fabids</taxon>
        <taxon>Fabales</taxon>
        <taxon>Fabaceae</taxon>
        <taxon>Papilionoideae</taxon>
        <taxon>50 kb inversion clade</taxon>
        <taxon>NPAAA clade</taxon>
        <taxon>Hologalegina</taxon>
        <taxon>IRL clade</taxon>
        <taxon>Trifolieae</taxon>
        <taxon>Medicago</taxon>
    </lineage>
</organism>
<reference evidence="8 11" key="1">
    <citation type="journal article" date="2011" name="Nature">
        <title>The Medicago genome provides insight into the evolution of rhizobial symbioses.</title>
        <authorList>
            <person name="Young N.D."/>
            <person name="Debelle F."/>
            <person name="Oldroyd G.E."/>
            <person name="Geurts R."/>
            <person name="Cannon S.B."/>
            <person name="Udvardi M.K."/>
            <person name="Benedito V.A."/>
            <person name="Mayer K.F."/>
            <person name="Gouzy J."/>
            <person name="Schoof H."/>
            <person name="Van de Peer Y."/>
            <person name="Proost S."/>
            <person name="Cook D.R."/>
            <person name="Meyers B.C."/>
            <person name="Spannagl M."/>
            <person name="Cheung F."/>
            <person name="De Mita S."/>
            <person name="Krishnakumar V."/>
            <person name="Gundlach H."/>
            <person name="Zhou S."/>
            <person name="Mudge J."/>
            <person name="Bharti A.K."/>
            <person name="Murray J.D."/>
            <person name="Naoumkina M.A."/>
            <person name="Rosen B."/>
            <person name="Silverstein K.A."/>
            <person name="Tang H."/>
            <person name="Rombauts S."/>
            <person name="Zhao P.X."/>
            <person name="Zhou P."/>
            <person name="Barbe V."/>
            <person name="Bardou P."/>
            <person name="Bechner M."/>
            <person name="Bellec A."/>
            <person name="Berger A."/>
            <person name="Berges H."/>
            <person name="Bidwell S."/>
            <person name="Bisseling T."/>
            <person name="Choisne N."/>
            <person name="Couloux A."/>
            <person name="Denny R."/>
            <person name="Deshpande S."/>
            <person name="Dai X."/>
            <person name="Doyle J.J."/>
            <person name="Dudez A.M."/>
            <person name="Farmer A.D."/>
            <person name="Fouteau S."/>
            <person name="Franken C."/>
            <person name="Gibelin C."/>
            <person name="Gish J."/>
            <person name="Goldstein S."/>
            <person name="Gonzalez A.J."/>
            <person name="Green P.J."/>
            <person name="Hallab A."/>
            <person name="Hartog M."/>
            <person name="Hua A."/>
            <person name="Humphray S.J."/>
            <person name="Jeong D.H."/>
            <person name="Jing Y."/>
            <person name="Jocker A."/>
            <person name="Kenton S.M."/>
            <person name="Kim D.J."/>
            <person name="Klee K."/>
            <person name="Lai H."/>
            <person name="Lang C."/>
            <person name="Lin S."/>
            <person name="Macmil S.L."/>
            <person name="Magdelenat G."/>
            <person name="Matthews L."/>
            <person name="McCorrison J."/>
            <person name="Monaghan E.L."/>
            <person name="Mun J.H."/>
            <person name="Najar F.Z."/>
            <person name="Nicholson C."/>
            <person name="Noirot C."/>
            <person name="O'Bleness M."/>
            <person name="Paule C.R."/>
            <person name="Poulain J."/>
            <person name="Prion F."/>
            <person name="Qin B."/>
            <person name="Qu C."/>
            <person name="Retzel E.F."/>
            <person name="Riddle C."/>
            <person name="Sallet E."/>
            <person name="Samain S."/>
            <person name="Samson N."/>
            <person name="Sanders I."/>
            <person name="Saurat O."/>
            <person name="Scarpelli C."/>
            <person name="Schiex T."/>
            <person name="Segurens B."/>
            <person name="Severin A.J."/>
            <person name="Sherrier D.J."/>
            <person name="Shi R."/>
            <person name="Sims S."/>
            <person name="Singer S.R."/>
            <person name="Sinharoy S."/>
            <person name="Sterck L."/>
            <person name="Viollet A."/>
            <person name="Wang B.B."/>
            <person name="Wang K."/>
            <person name="Wang M."/>
            <person name="Wang X."/>
            <person name="Warfsmann J."/>
            <person name="Weissenbach J."/>
            <person name="White D.D."/>
            <person name="White J.D."/>
            <person name="Wiley G.B."/>
            <person name="Wincker P."/>
            <person name="Xing Y."/>
            <person name="Yang L."/>
            <person name="Yao Z."/>
            <person name="Ying F."/>
            <person name="Zhai J."/>
            <person name="Zhou L."/>
            <person name="Zuber A."/>
            <person name="Denarie J."/>
            <person name="Dixon R.A."/>
            <person name="May G.D."/>
            <person name="Schwartz D.C."/>
            <person name="Rogers J."/>
            <person name="Quetier F."/>
            <person name="Town C.D."/>
            <person name="Roe B.A."/>
        </authorList>
    </citation>
    <scope>NUCLEOTIDE SEQUENCE [LARGE SCALE GENOMIC DNA]</scope>
    <source>
        <strain evidence="8">A17</strain>
        <strain evidence="10 11">cv. Jemalong A17</strain>
    </source>
</reference>
<feature type="domain" description="EamA" evidence="7">
    <location>
        <begin position="13"/>
        <end position="155"/>
    </location>
</feature>
<evidence type="ECO:0000256" key="3">
    <source>
        <dbReference type="ARBA" id="ARBA00022692"/>
    </source>
</evidence>
<feature type="transmembrane region" description="Helical" evidence="6">
    <location>
        <begin position="193"/>
        <end position="212"/>
    </location>
</feature>
<dbReference type="Pfam" id="PF00892">
    <property type="entry name" value="EamA"/>
    <property type="match status" value="2"/>
</dbReference>
<evidence type="ECO:0000256" key="4">
    <source>
        <dbReference type="ARBA" id="ARBA00022989"/>
    </source>
</evidence>
<dbReference type="InterPro" id="IPR030184">
    <property type="entry name" value="WAT1-related"/>
</dbReference>
<keyword evidence="5 6" id="KW-0472">Membrane</keyword>
<dbReference type="EMBL" id="CM001220">
    <property type="protein sequence ID" value="KEH31275.1"/>
    <property type="molecule type" value="Genomic_DNA"/>
</dbReference>
<protein>
    <recommendedName>
        <fullName evidence="6">WAT1-related protein</fullName>
    </recommendedName>
</protein>
<dbReference type="EnsemblPlants" id="KEH31275">
    <property type="protein sequence ID" value="KEH31275"/>
    <property type="gene ID" value="MTR_4g094352"/>
</dbReference>
<evidence type="ECO:0000256" key="1">
    <source>
        <dbReference type="ARBA" id="ARBA00004141"/>
    </source>
</evidence>
<dbReference type="Proteomes" id="UP000002051">
    <property type="component" value="Chromosome 4"/>
</dbReference>
<name>A0A072UZJ0_MEDTR</name>
<feature type="transmembrane region" description="Helical" evidence="6">
    <location>
        <begin position="314"/>
        <end position="332"/>
    </location>
</feature>
<evidence type="ECO:0000256" key="2">
    <source>
        <dbReference type="ARBA" id="ARBA00007635"/>
    </source>
</evidence>
<feature type="transmembrane region" description="Helical" evidence="6">
    <location>
        <begin position="46"/>
        <end position="64"/>
    </location>
</feature>
<proteinExistence type="inferred from homology"/>
<dbReference type="InterPro" id="IPR037185">
    <property type="entry name" value="EmrE-like"/>
</dbReference>
<feature type="transmembrane region" description="Helical" evidence="6">
    <location>
        <begin position="288"/>
        <end position="308"/>
    </location>
</feature>
<reference evidence="10" key="3">
    <citation type="submission" date="2015-04" db="UniProtKB">
        <authorList>
            <consortium name="EnsemblPlants"/>
        </authorList>
    </citation>
    <scope>IDENTIFICATION</scope>
    <source>
        <strain evidence="10">cv. Jemalong A17</strain>
    </source>
</reference>
<reference evidence="12" key="4">
    <citation type="journal article" date="2018" name="Nat. Plants">
        <title>Whole-genome landscape of Medicago truncatula symbiotic genes.</title>
        <authorList>
            <person name="Pecrix Y."/>
            <person name="Staton S.E."/>
            <person name="Sallet E."/>
            <person name="Lelandais-Briere C."/>
            <person name="Moreau S."/>
            <person name="Carrere S."/>
            <person name="Blein T."/>
            <person name="Jardinaud M.F."/>
            <person name="Latrasse D."/>
            <person name="Zouine M."/>
            <person name="Zahm M."/>
            <person name="Kreplak J."/>
            <person name="Mayjonade B."/>
            <person name="Satge C."/>
            <person name="Perez M."/>
            <person name="Cauet S."/>
            <person name="Marande W."/>
            <person name="Chantry-Darmon C."/>
            <person name="Lopez-Roques C."/>
            <person name="Bouchez O."/>
            <person name="Berard A."/>
            <person name="Debelle F."/>
            <person name="Munos S."/>
            <person name="Bendahmane A."/>
            <person name="Berges H."/>
            <person name="Niebel A."/>
            <person name="Buitink J."/>
            <person name="Frugier F."/>
            <person name="Benhamed M."/>
            <person name="Crespi M."/>
            <person name="Gouzy J."/>
            <person name="Gamas P."/>
        </authorList>
    </citation>
    <scope>NUCLEOTIDE SEQUENCE [LARGE SCALE GENOMIC DNA]</scope>
    <source>
        <strain evidence="12">cv. Jemalong A17</strain>
    </source>
</reference>
<dbReference type="SUPFAM" id="SSF103481">
    <property type="entry name" value="Multidrug resistance efflux transporter EmrE"/>
    <property type="match status" value="2"/>
</dbReference>
<evidence type="ECO:0000256" key="5">
    <source>
        <dbReference type="ARBA" id="ARBA00023136"/>
    </source>
</evidence>
<sequence>MKGVYNSLQALKPIILMLFVQIAYAAVNIMYKLVINDGMSMRVASAYRLAFASAFTIPLAFIFDRKSTRPKITWKVLFLSFLCGLFGGSLFLNLYGVALDLTSATFMLSMSNLIPGITFIMAISARLEKLNWGLVEGKAKVIGTVIGIGGAMLMIFYKGVEINIWSSNINLMHQHRNQNGLMDPKHRDFSNNIVGVPCAIASVCSFSLWLIIQAKLNEEYPFHHSCSALMCSMGAVQAIVVALCVDRDWTEWKLGYDIRLLTMAYSGIVVSGSVVIVISWCIRMRGPLFVSVFNPLQLLLVAVFAYLFLDEKLYFGSVFGAVLIVCGLYAVLWSKGIEMKKKTQLLSLKIKVENEAVELVLSNPDKCIQSNKTQTNTIENVTIGQ</sequence>
<feature type="transmembrane region" description="Helical" evidence="6">
    <location>
        <begin position="263"/>
        <end position="281"/>
    </location>
</feature>
<feature type="domain" description="EamA" evidence="7">
    <location>
        <begin position="195"/>
        <end position="332"/>
    </location>
</feature>
<dbReference type="OrthoDB" id="1728340at2759"/>
<evidence type="ECO:0000313" key="11">
    <source>
        <dbReference type="Proteomes" id="UP000002051"/>
    </source>
</evidence>